<gene>
    <name evidence="3" type="ORF">PG999_012792</name>
</gene>
<evidence type="ECO:0000256" key="2">
    <source>
        <dbReference type="SAM" id="Phobius"/>
    </source>
</evidence>
<dbReference type="EMBL" id="JAQQWP010000010">
    <property type="protein sequence ID" value="KAK8096848.1"/>
    <property type="molecule type" value="Genomic_DNA"/>
</dbReference>
<protein>
    <recommendedName>
        <fullName evidence="5">Cryptococcal mannosyltransferase 1-domain-containing protein</fullName>
    </recommendedName>
</protein>
<evidence type="ECO:0000313" key="4">
    <source>
        <dbReference type="Proteomes" id="UP001392437"/>
    </source>
</evidence>
<keyword evidence="2" id="KW-0812">Transmembrane</keyword>
<feature type="transmembrane region" description="Helical" evidence="2">
    <location>
        <begin position="78"/>
        <end position="101"/>
    </location>
</feature>
<evidence type="ECO:0000313" key="3">
    <source>
        <dbReference type="EMBL" id="KAK8096848.1"/>
    </source>
</evidence>
<dbReference type="InterPro" id="IPR021047">
    <property type="entry name" value="Mannosyltransferase_CMT1"/>
</dbReference>
<name>A0AAW0QPB6_9PEZI</name>
<reference evidence="3 4" key="1">
    <citation type="submission" date="2023-01" db="EMBL/GenBank/DDBJ databases">
        <title>Analysis of 21 Apiospora genomes using comparative genomics revels a genus with tremendous synthesis potential of carbohydrate active enzymes and secondary metabolites.</title>
        <authorList>
            <person name="Sorensen T."/>
        </authorList>
    </citation>
    <scope>NUCLEOTIDE SEQUENCE [LARGE SCALE GENOMIC DNA]</scope>
    <source>
        <strain evidence="3 4">CBS 117206</strain>
    </source>
</reference>
<accession>A0AAW0QPB6</accession>
<evidence type="ECO:0008006" key="5">
    <source>
        <dbReference type="Google" id="ProtNLM"/>
    </source>
</evidence>
<comment type="caution">
    <text evidence="3">The sequence shown here is derived from an EMBL/GenBank/DDBJ whole genome shotgun (WGS) entry which is preliminary data.</text>
</comment>
<sequence length="560" mass="62807">MRRSGSLSERQPFVDPAELPSPASSTTLGEYDYDAEDVEKNAARRGLLSAGGGQSWSSWLRSRQRGFRRIFRRHPGRPLFTVLKYAILMICILFVGTPIFAPSYTRQPQHYRDLAARCAVDGGKSAAASGGCANPFKEKVFISVSLYDKDGHLAMGSWGQTLLELVHLIGEDNVYVSIYENDSGEAGEKALNWLKSQLKCRHKVVYDPHVALSDFPTVRMPDGTDRTKRLAYLSEMRNRPLRPLDQVDEQDGVVEYDKILFLNDVAFHPVDAAQLLFSTNIGPDGRTRYLSTCGMDFDNPLLFYDLYAQRDAEGFSNGLPIFPYFSNAGAGLSRTAVLRQVDAVPVTACWGGIVAMQARYVQNLNSSLPDPQFRDIGRHVIDPAKPVNVASPVRFRYEPEVFYDACECCLFLADVTQAARKQIAGVENQNKDPGDLGLGTYVNPFVRVAYSQKTLAWLPWVRRWERLLSVPQRILTSILRLPTHNPHRAVREGEALKEEIWINNDGGGGGGRWELVPRQARNGMQCGVREMQLVQQSQRTNDVNWQNTQMPPGQALYFPT</sequence>
<dbReference type="PANTHER" id="PTHR34144:SF8">
    <property type="entry name" value="GLYCOSYLTRANSFERASE FAMILY 69 PROTEIN"/>
    <property type="match status" value="1"/>
</dbReference>
<dbReference type="Pfam" id="PF11735">
    <property type="entry name" value="CAP59_mtransfer"/>
    <property type="match status" value="1"/>
</dbReference>
<keyword evidence="2" id="KW-0472">Membrane</keyword>
<keyword evidence="2" id="KW-1133">Transmembrane helix</keyword>
<dbReference type="Proteomes" id="UP001392437">
    <property type="component" value="Unassembled WGS sequence"/>
</dbReference>
<dbReference type="PANTHER" id="PTHR34144">
    <property type="entry name" value="CHROMOSOME 8, WHOLE GENOME SHOTGUN SEQUENCE"/>
    <property type="match status" value="1"/>
</dbReference>
<organism evidence="3 4">
    <name type="scientific">Apiospora kogelbergensis</name>
    <dbReference type="NCBI Taxonomy" id="1337665"/>
    <lineage>
        <taxon>Eukaryota</taxon>
        <taxon>Fungi</taxon>
        <taxon>Dikarya</taxon>
        <taxon>Ascomycota</taxon>
        <taxon>Pezizomycotina</taxon>
        <taxon>Sordariomycetes</taxon>
        <taxon>Xylariomycetidae</taxon>
        <taxon>Amphisphaeriales</taxon>
        <taxon>Apiosporaceae</taxon>
        <taxon>Apiospora</taxon>
    </lineage>
</organism>
<evidence type="ECO:0000256" key="1">
    <source>
        <dbReference type="SAM" id="MobiDB-lite"/>
    </source>
</evidence>
<feature type="region of interest" description="Disordered" evidence="1">
    <location>
        <begin position="1"/>
        <end position="29"/>
    </location>
</feature>
<proteinExistence type="predicted"/>
<keyword evidence="4" id="KW-1185">Reference proteome</keyword>
<dbReference type="AlphaFoldDB" id="A0AAW0QPB6"/>